<organism evidence="1">
    <name type="scientific">marine sediment metagenome</name>
    <dbReference type="NCBI Taxonomy" id="412755"/>
    <lineage>
        <taxon>unclassified sequences</taxon>
        <taxon>metagenomes</taxon>
        <taxon>ecological metagenomes</taxon>
    </lineage>
</organism>
<evidence type="ECO:0000313" key="1">
    <source>
        <dbReference type="EMBL" id="KKK97852.1"/>
    </source>
</evidence>
<dbReference type="AlphaFoldDB" id="A0A0F8ZVJ1"/>
<dbReference type="EMBL" id="LAZR01045865">
    <property type="protein sequence ID" value="KKK97852.1"/>
    <property type="molecule type" value="Genomic_DNA"/>
</dbReference>
<gene>
    <name evidence="1" type="ORF">LCGC14_2648600</name>
</gene>
<comment type="caution">
    <text evidence="1">The sequence shown here is derived from an EMBL/GenBank/DDBJ whole genome shotgun (WGS) entry which is preliminary data.</text>
</comment>
<protein>
    <submittedName>
        <fullName evidence="1">Uncharacterized protein</fullName>
    </submittedName>
</protein>
<reference evidence="1" key="1">
    <citation type="journal article" date="2015" name="Nature">
        <title>Complex archaea that bridge the gap between prokaryotes and eukaryotes.</title>
        <authorList>
            <person name="Spang A."/>
            <person name="Saw J.H."/>
            <person name="Jorgensen S.L."/>
            <person name="Zaremba-Niedzwiedzka K."/>
            <person name="Martijn J."/>
            <person name="Lind A.E."/>
            <person name="van Eijk R."/>
            <person name="Schleper C."/>
            <person name="Guy L."/>
            <person name="Ettema T.J."/>
        </authorList>
    </citation>
    <scope>NUCLEOTIDE SEQUENCE</scope>
</reference>
<proteinExistence type="predicted"/>
<name>A0A0F8ZVJ1_9ZZZZ</name>
<sequence>MIKYVEVTLAIDDNNPSTVEVAHREKEDDGGWSQPTEFTESLPEFSLSFSLLHIRVVRI</sequence>
<accession>A0A0F8ZVJ1</accession>